<evidence type="ECO:0000313" key="1">
    <source>
        <dbReference type="EMBL" id="KAJ7720982.1"/>
    </source>
</evidence>
<reference evidence="1" key="1">
    <citation type="submission" date="2023-03" db="EMBL/GenBank/DDBJ databases">
        <title>Massive genome expansion in bonnet fungi (Mycena s.s.) driven by repeated elements and novel gene families across ecological guilds.</title>
        <authorList>
            <consortium name="Lawrence Berkeley National Laboratory"/>
            <person name="Harder C.B."/>
            <person name="Miyauchi S."/>
            <person name="Viragh M."/>
            <person name="Kuo A."/>
            <person name="Thoen E."/>
            <person name="Andreopoulos B."/>
            <person name="Lu D."/>
            <person name="Skrede I."/>
            <person name="Drula E."/>
            <person name="Henrissat B."/>
            <person name="Morin E."/>
            <person name="Kohler A."/>
            <person name="Barry K."/>
            <person name="LaButti K."/>
            <person name="Morin E."/>
            <person name="Salamov A."/>
            <person name="Lipzen A."/>
            <person name="Mereny Z."/>
            <person name="Hegedus B."/>
            <person name="Baldrian P."/>
            <person name="Stursova M."/>
            <person name="Weitz H."/>
            <person name="Taylor A."/>
            <person name="Grigoriev I.V."/>
            <person name="Nagy L.G."/>
            <person name="Martin F."/>
            <person name="Kauserud H."/>
        </authorList>
    </citation>
    <scope>NUCLEOTIDE SEQUENCE</scope>
    <source>
        <strain evidence="1">CBHHK188m</strain>
    </source>
</reference>
<dbReference type="EMBL" id="JARJLG010000273">
    <property type="protein sequence ID" value="KAJ7720982.1"/>
    <property type="molecule type" value="Genomic_DNA"/>
</dbReference>
<keyword evidence="2" id="KW-1185">Reference proteome</keyword>
<accession>A0AAD7HHM5</accession>
<evidence type="ECO:0000313" key="2">
    <source>
        <dbReference type="Proteomes" id="UP001215280"/>
    </source>
</evidence>
<name>A0AAD7HHM5_9AGAR</name>
<dbReference type="AlphaFoldDB" id="A0AAD7HHM5"/>
<dbReference type="Proteomes" id="UP001215280">
    <property type="component" value="Unassembled WGS sequence"/>
</dbReference>
<organism evidence="1 2">
    <name type="scientific">Mycena maculata</name>
    <dbReference type="NCBI Taxonomy" id="230809"/>
    <lineage>
        <taxon>Eukaryota</taxon>
        <taxon>Fungi</taxon>
        <taxon>Dikarya</taxon>
        <taxon>Basidiomycota</taxon>
        <taxon>Agaricomycotina</taxon>
        <taxon>Agaricomycetes</taxon>
        <taxon>Agaricomycetidae</taxon>
        <taxon>Agaricales</taxon>
        <taxon>Marasmiineae</taxon>
        <taxon>Mycenaceae</taxon>
        <taxon>Mycena</taxon>
    </lineage>
</organism>
<protein>
    <submittedName>
        <fullName evidence="1">Uncharacterized protein</fullName>
    </submittedName>
</protein>
<proteinExistence type="predicted"/>
<comment type="caution">
    <text evidence="1">The sequence shown here is derived from an EMBL/GenBank/DDBJ whole genome shotgun (WGS) entry which is preliminary data.</text>
</comment>
<gene>
    <name evidence="1" type="ORF">DFH07DRAFT_784250</name>
</gene>
<sequence length="239" mass="25929">MSEAGMGTGTREEEKGVVPAEKGTLGLLVPFTCIRRGLAQTFQSRFWFGLSCSTSASPALDQHISAPEKGGPFVVGLIHVRNLSTKPNTAAWDNEGLSASFDVALEHSLPLSLEFWAFKLRRFIGGSILHWDRKLDLQNVFLMRYKGSNALSKDECAGRCFISEVFPVGTNTNDALPSFIKGRAAPNKDESARRGFIGEVFLIGTNTKNVPLTCIKGPDAPSKDESACPCFIGEIFLIG</sequence>